<accession>A0A0E0LHL7</accession>
<protein>
    <submittedName>
        <fullName evidence="1">Uncharacterized protein</fullName>
    </submittedName>
</protein>
<sequence>MSCLHHGAVRPSAAPIGIPLPLLMLHCPPDSHSLVTIEHAPSATVLAYRHHRQHRMGAPTINIALFHL</sequence>
<reference evidence="1" key="2">
    <citation type="submission" date="2018-05" db="EMBL/GenBank/DDBJ databases">
        <title>OpunRS2 (Oryza punctata Reference Sequence Version 2).</title>
        <authorList>
            <person name="Zhang J."/>
            <person name="Kudrna D."/>
            <person name="Lee S."/>
            <person name="Talag J."/>
            <person name="Welchert J."/>
            <person name="Wing R.A."/>
        </authorList>
    </citation>
    <scope>NUCLEOTIDE SEQUENCE [LARGE SCALE GENOMIC DNA]</scope>
</reference>
<organism evidence="1">
    <name type="scientific">Oryza punctata</name>
    <name type="common">Red rice</name>
    <dbReference type="NCBI Taxonomy" id="4537"/>
    <lineage>
        <taxon>Eukaryota</taxon>
        <taxon>Viridiplantae</taxon>
        <taxon>Streptophyta</taxon>
        <taxon>Embryophyta</taxon>
        <taxon>Tracheophyta</taxon>
        <taxon>Spermatophyta</taxon>
        <taxon>Magnoliopsida</taxon>
        <taxon>Liliopsida</taxon>
        <taxon>Poales</taxon>
        <taxon>Poaceae</taxon>
        <taxon>BOP clade</taxon>
        <taxon>Oryzoideae</taxon>
        <taxon>Oryzeae</taxon>
        <taxon>Oryzinae</taxon>
        <taxon>Oryza</taxon>
    </lineage>
</organism>
<dbReference type="AlphaFoldDB" id="A0A0E0LHL7"/>
<keyword evidence="2" id="KW-1185">Reference proteome</keyword>
<dbReference type="Gramene" id="OPUNC07G04370.1">
    <property type="protein sequence ID" value="OPUNC07G04370.1"/>
    <property type="gene ID" value="OPUNC07G04370"/>
</dbReference>
<dbReference type="Proteomes" id="UP000026962">
    <property type="component" value="Chromosome 7"/>
</dbReference>
<dbReference type="HOGENOM" id="CLU_2798403_0_0_1"/>
<name>A0A0E0LHL7_ORYPU</name>
<dbReference type="EnsemblPlants" id="OPUNC07G04370.1">
    <property type="protein sequence ID" value="OPUNC07G04370.1"/>
    <property type="gene ID" value="OPUNC07G04370"/>
</dbReference>
<reference evidence="1" key="1">
    <citation type="submission" date="2015-04" db="UniProtKB">
        <authorList>
            <consortium name="EnsemblPlants"/>
        </authorList>
    </citation>
    <scope>IDENTIFICATION</scope>
</reference>
<evidence type="ECO:0000313" key="1">
    <source>
        <dbReference type="EnsemblPlants" id="OPUNC07G04370.1"/>
    </source>
</evidence>
<evidence type="ECO:0000313" key="2">
    <source>
        <dbReference type="Proteomes" id="UP000026962"/>
    </source>
</evidence>
<proteinExistence type="predicted"/>